<evidence type="ECO:0000313" key="1">
    <source>
        <dbReference type="EMBL" id="MBX43224.1"/>
    </source>
</evidence>
<dbReference type="AlphaFoldDB" id="A0A2P2NLA3"/>
<dbReference type="EMBL" id="GGEC01062740">
    <property type="protein sequence ID" value="MBX43224.1"/>
    <property type="molecule type" value="Transcribed_RNA"/>
</dbReference>
<accession>A0A2P2NLA3</accession>
<proteinExistence type="predicted"/>
<protein>
    <submittedName>
        <fullName evidence="1">Uncharacterized protein</fullName>
    </submittedName>
</protein>
<sequence length="84" mass="9392">MPKQELFTHQCFQKLVYFSRRIQQIKSYQVCLFAPVLAINLGCPLKSASMSADTLALKICTASAWIRSVIESGLFYISSSISGR</sequence>
<reference evidence="1" key="1">
    <citation type="submission" date="2018-02" db="EMBL/GenBank/DDBJ databases">
        <title>Rhizophora mucronata_Transcriptome.</title>
        <authorList>
            <person name="Meera S.P."/>
            <person name="Sreeshan A."/>
            <person name="Augustine A."/>
        </authorList>
    </citation>
    <scope>NUCLEOTIDE SEQUENCE</scope>
    <source>
        <tissue evidence="1">Leaf</tissue>
    </source>
</reference>
<organism evidence="1">
    <name type="scientific">Rhizophora mucronata</name>
    <name type="common">Asiatic mangrove</name>
    <dbReference type="NCBI Taxonomy" id="61149"/>
    <lineage>
        <taxon>Eukaryota</taxon>
        <taxon>Viridiplantae</taxon>
        <taxon>Streptophyta</taxon>
        <taxon>Embryophyta</taxon>
        <taxon>Tracheophyta</taxon>
        <taxon>Spermatophyta</taxon>
        <taxon>Magnoliopsida</taxon>
        <taxon>eudicotyledons</taxon>
        <taxon>Gunneridae</taxon>
        <taxon>Pentapetalae</taxon>
        <taxon>rosids</taxon>
        <taxon>fabids</taxon>
        <taxon>Malpighiales</taxon>
        <taxon>Rhizophoraceae</taxon>
        <taxon>Rhizophora</taxon>
    </lineage>
</organism>
<name>A0A2P2NLA3_RHIMU</name>